<proteinExistence type="predicted"/>
<dbReference type="InterPro" id="IPR007694">
    <property type="entry name" value="DNA_helicase_DnaB-like_C"/>
</dbReference>
<dbReference type="GO" id="GO:0043139">
    <property type="term" value="F:5'-3' DNA helicase activity"/>
    <property type="evidence" value="ECO:0007669"/>
    <property type="project" value="InterPro"/>
</dbReference>
<dbReference type="InterPro" id="IPR006171">
    <property type="entry name" value="TOPRIM_dom"/>
</dbReference>
<dbReference type="Gene3D" id="3.40.50.300">
    <property type="entry name" value="P-loop containing nucleotide triphosphate hydrolases"/>
    <property type="match status" value="1"/>
</dbReference>
<dbReference type="InterPro" id="IPR027032">
    <property type="entry name" value="Twinkle-like"/>
</dbReference>
<dbReference type="STRING" id="286727.SAMN02982917_0022"/>
<dbReference type="SUPFAM" id="SSF56731">
    <property type="entry name" value="DNA primase core"/>
    <property type="match status" value="1"/>
</dbReference>
<name>A0A1X7HPY9_9PROT</name>
<dbReference type="Pfam" id="PF13662">
    <property type="entry name" value="Toprim_4"/>
    <property type="match status" value="1"/>
</dbReference>
<dbReference type="CDD" id="cd01029">
    <property type="entry name" value="TOPRIM_primases"/>
    <property type="match status" value="1"/>
</dbReference>
<sequence length="594" mass="66602">MTDLLNELAGHGIRPQRGGAFRHGDNATTCPQCSAQRHGANKGKPCLSVKLDDDGGAVWRCHHCEWTGNIPGRRAAGVGSFRRPAPKAPIRRPDPPVETPRPDAFLSFFDGRGIARDVVEEMGVYRGVKFFSQVGEERPCVVFPYLRGGELENNKYRDREKNFAQDKDAERALYNFDQIADDVLIWVEGEMDVLACMTGGYRSVTTLPDGAPAKLKDEDDPTRDSDRRFEAMVNAADRLASVRKIIIATDGDGPGGNLAEELARRLGKERCWRVRYPEGCKDANDVLLKLGPDALRLMIESAQPYPIRGVHTAEDFWDDVLALYNGERAVGLTTGFDNLDPLMKLTGTGLLVVVTGIPNHGKSEFVDQLMVNYARTYGWKVGYCSFENAPPRHIAKFAEKIIGKPFFCYNDHRRLRMDEMELEAAREWVRHHIHFIRADDDAPTVDWIIEKSRVLVMRHGIKALIIDPYNEIEHRRQPGKTETEYISEVLGKLRRFGENHGVDVFIVAHPTKLQTNGEGTAEPVPGLYDISGGAHWNNKADIGFTVWRDRSILPRGAKSSTLVKVHKVRSKELGRPGAADFEYDIPTGIYSPIY</sequence>
<dbReference type="PANTHER" id="PTHR12873">
    <property type="entry name" value="T7-LIKE MITOCHONDRIAL DNA HELICASE"/>
    <property type="match status" value="1"/>
</dbReference>
<dbReference type="GO" id="GO:0006260">
    <property type="term" value="P:DNA replication"/>
    <property type="evidence" value="ECO:0007669"/>
    <property type="project" value="InterPro"/>
</dbReference>
<evidence type="ECO:0000313" key="3">
    <source>
        <dbReference type="EMBL" id="SMF90870.1"/>
    </source>
</evidence>
<dbReference type="SUPFAM" id="SSF52540">
    <property type="entry name" value="P-loop containing nucleoside triphosphate hydrolases"/>
    <property type="match status" value="1"/>
</dbReference>
<feature type="domain" description="SF4 helicase" evidence="2">
    <location>
        <begin position="325"/>
        <end position="594"/>
    </location>
</feature>
<evidence type="ECO:0000313" key="4">
    <source>
        <dbReference type="Proteomes" id="UP000192936"/>
    </source>
</evidence>
<feature type="region of interest" description="Disordered" evidence="1">
    <location>
        <begin position="77"/>
        <end position="99"/>
    </location>
</feature>
<evidence type="ECO:0000256" key="1">
    <source>
        <dbReference type="SAM" id="MobiDB-lite"/>
    </source>
</evidence>
<reference evidence="3 4" key="1">
    <citation type="submission" date="2017-04" db="EMBL/GenBank/DDBJ databases">
        <authorList>
            <person name="Afonso C.L."/>
            <person name="Miller P.J."/>
            <person name="Scott M.A."/>
            <person name="Spackman E."/>
            <person name="Goraichik I."/>
            <person name="Dimitrov K.M."/>
            <person name="Suarez D.L."/>
            <person name="Swayne D.E."/>
        </authorList>
    </citation>
    <scope>NUCLEOTIDE SEQUENCE [LARGE SCALE GENOMIC DNA]</scope>
    <source>
        <strain evidence="3 4">A2P</strain>
    </source>
</reference>
<dbReference type="InterPro" id="IPR034154">
    <property type="entry name" value="TOPRIM_DnaG/twinkle"/>
</dbReference>
<dbReference type="GO" id="GO:0003697">
    <property type="term" value="F:single-stranded DNA binding"/>
    <property type="evidence" value="ECO:0007669"/>
    <property type="project" value="InterPro"/>
</dbReference>
<dbReference type="Proteomes" id="UP000192936">
    <property type="component" value="Unassembled WGS sequence"/>
</dbReference>
<evidence type="ECO:0000259" key="2">
    <source>
        <dbReference type="PROSITE" id="PS51199"/>
    </source>
</evidence>
<gene>
    <name evidence="3" type="ORF">SAMN02982917_0022</name>
</gene>
<dbReference type="Pfam" id="PF03796">
    <property type="entry name" value="DnaB_C"/>
    <property type="match status" value="1"/>
</dbReference>
<accession>A0A1X7HPY9</accession>
<dbReference type="AlphaFoldDB" id="A0A1X7HPY9"/>
<organism evidence="3 4">
    <name type="scientific">Azospirillum oryzae</name>
    <dbReference type="NCBI Taxonomy" id="286727"/>
    <lineage>
        <taxon>Bacteria</taxon>
        <taxon>Pseudomonadati</taxon>
        <taxon>Pseudomonadota</taxon>
        <taxon>Alphaproteobacteria</taxon>
        <taxon>Rhodospirillales</taxon>
        <taxon>Azospirillaceae</taxon>
        <taxon>Azospirillum</taxon>
    </lineage>
</organism>
<dbReference type="InterPro" id="IPR027417">
    <property type="entry name" value="P-loop_NTPase"/>
</dbReference>
<dbReference type="Gene3D" id="3.40.1360.10">
    <property type="match status" value="1"/>
</dbReference>
<dbReference type="EMBL" id="FXAK01000010">
    <property type="protein sequence ID" value="SMF90870.1"/>
    <property type="molecule type" value="Genomic_DNA"/>
</dbReference>
<dbReference type="GO" id="GO:0005524">
    <property type="term" value="F:ATP binding"/>
    <property type="evidence" value="ECO:0007669"/>
    <property type="project" value="InterPro"/>
</dbReference>
<protein>
    <submittedName>
        <fullName evidence="3">Twinkle protein</fullName>
    </submittedName>
</protein>
<dbReference type="PROSITE" id="PS51199">
    <property type="entry name" value="SF4_HELICASE"/>
    <property type="match status" value="1"/>
</dbReference>
<dbReference type="PANTHER" id="PTHR12873:SF0">
    <property type="entry name" value="TWINKLE MTDNA HELICASE"/>
    <property type="match status" value="1"/>
</dbReference>